<protein>
    <submittedName>
        <fullName evidence="2">Uncharacterized protein</fullName>
    </submittedName>
</protein>
<accession>A0A1N6RK40</accession>
<keyword evidence="1" id="KW-0472">Membrane</keyword>
<gene>
    <name evidence="2" type="ORF">SAMN05518682_1977</name>
</gene>
<proteinExistence type="predicted"/>
<keyword evidence="1" id="KW-1133">Transmembrane helix</keyword>
<sequence>MHLMAALRSLLAGRRRGLSGALLIAALLLGIVTMHAMSGSSTAHVGPAAVIAETSHPAGAPVADDGPGHHEQGGCLDCGGHEMASAMCLMVLVVLLALVRPGRGLLARLTPVWSRLVEPGRAQPFVGLAPSLHLLGISRT</sequence>
<evidence type="ECO:0000313" key="2">
    <source>
        <dbReference type="EMBL" id="SIQ29165.1"/>
    </source>
</evidence>
<evidence type="ECO:0000256" key="1">
    <source>
        <dbReference type="SAM" id="Phobius"/>
    </source>
</evidence>
<dbReference type="Proteomes" id="UP000186235">
    <property type="component" value="Unassembled WGS sequence"/>
</dbReference>
<dbReference type="EMBL" id="FTMI01000003">
    <property type="protein sequence ID" value="SIQ29165.1"/>
    <property type="molecule type" value="Genomic_DNA"/>
</dbReference>
<dbReference type="AlphaFoldDB" id="A0A1N6RK40"/>
<reference evidence="3" key="1">
    <citation type="submission" date="2017-01" db="EMBL/GenBank/DDBJ databases">
        <authorList>
            <person name="Varghese N."/>
            <person name="Submissions S."/>
        </authorList>
    </citation>
    <scope>NUCLEOTIDE SEQUENCE [LARGE SCALE GENOMIC DNA]</scope>
    <source>
        <strain evidence="3">3bp</strain>
    </source>
</reference>
<evidence type="ECO:0000313" key="3">
    <source>
        <dbReference type="Proteomes" id="UP000186235"/>
    </source>
</evidence>
<name>A0A1N6RK40_9MICO</name>
<feature type="transmembrane region" description="Helical" evidence="1">
    <location>
        <begin position="83"/>
        <end position="99"/>
    </location>
</feature>
<keyword evidence="1" id="KW-0812">Transmembrane</keyword>
<organism evidence="2 3">
    <name type="scientific">Cellulosimicrobium aquatile</name>
    <dbReference type="NCBI Taxonomy" id="1612203"/>
    <lineage>
        <taxon>Bacteria</taxon>
        <taxon>Bacillati</taxon>
        <taxon>Actinomycetota</taxon>
        <taxon>Actinomycetes</taxon>
        <taxon>Micrococcales</taxon>
        <taxon>Promicromonosporaceae</taxon>
        <taxon>Cellulosimicrobium</taxon>
    </lineage>
</organism>
<keyword evidence="3" id="KW-1185">Reference proteome</keyword>